<sequence>MAEDKSQNDQYNADELEAPEWLNAEFIAAALSKYEKEPKLKVLDLKNSPATKKGDHYASVMFRSSVEYQTDKGKFFKSLIVKAMPEQEGHKKNMLSETHIFQTEIGMYAKVLPAFEKILQEVGDTAKLFVPCIYHSVKPRQVLIFEDLVPIGFDLIRDRDATQDELRCVYAKLAKWHAASMKVLNERPEFLKEFKYGLFEMPTFMNDPFVTNGMPSFLDMLDKVPEFCKYKPHFEKIKDNYLQQAKAILTEYRENRQPDSYCVLSHGDFHSANIMFKHNKETEAVDDCMLVDFQICNLSPITSDLTYSIYMLMGPELRIDNWDKLLNYYFTCLLENLRKINYKGEFPTLDGFWKKIHRQKFLDFMLVSTMLPITWAVRSKAFEVTDLLQKDEVRRQTYLLDGYIRDLKVLLPRFEKLGYFDNL</sequence>
<dbReference type="InterPro" id="IPR015897">
    <property type="entry name" value="CHK_kinase-like"/>
</dbReference>
<dbReference type="PhylomeDB" id="B4NIL6"/>
<feature type="domain" description="CHK kinase-like" evidence="1">
    <location>
        <begin position="143"/>
        <end position="339"/>
    </location>
</feature>
<dbReference type="Gene3D" id="3.90.1200.10">
    <property type="match status" value="1"/>
</dbReference>
<evidence type="ECO:0000259" key="1">
    <source>
        <dbReference type="SMART" id="SM00587"/>
    </source>
</evidence>
<dbReference type="SMART" id="SM00587">
    <property type="entry name" value="CHK"/>
    <property type="match status" value="1"/>
</dbReference>
<reference evidence="2 3" key="1">
    <citation type="journal article" date="2007" name="Nature">
        <title>Evolution of genes and genomes on the Drosophila phylogeny.</title>
        <authorList>
            <consortium name="Drosophila 12 Genomes Consortium"/>
            <person name="Clark A.G."/>
            <person name="Eisen M.B."/>
            <person name="Smith D.R."/>
            <person name="Bergman C.M."/>
            <person name="Oliver B."/>
            <person name="Markow T.A."/>
            <person name="Kaufman T.C."/>
            <person name="Kellis M."/>
            <person name="Gelbart W."/>
            <person name="Iyer V.N."/>
            <person name="Pollard D.A."/>
            <person name="Sackton T.B."/>
            <person name="Larracuente A.M."/>
            <person name="Singh N.D."/>
            <person name="Abad J.P."/>
            <person name="Abt D.N."/>
            <person name="Adryan B."/>
            <person name="Aguade M."/>
            <person name="Akashi H."/>
            <person name="Anderson W.W."/>
            <person name="Aquadro C.F."/>
            <person name="Ardell D.H."/>
            <person name="Arguello R."/>
            <person name="Artieri C.G."/>
            <person name="Barbash D.A."/>
            <person name="Barker D."/>
            <person name="Barsanti P."/>
            <person name="Batterham P."/>
            <person name="Batzoglou S."/>
            <person name="Begun D."/>
            <person name="Bhutkar A."/>
            <person name="Blanco E."/>
            <person name="Bosak S.A."/>
            <person name="Bradley R.K."/>
            <person name="Brand A.D."/>
            <person name="Brent M.R."/>
            <person name="Brooks A.N."/>
            <person name="Brown R.H."/>
            <person name="Butlin R.K."/>
            <person name="Caggese C."/>
            <person name="Calvi B.R."/>
            <person name="Bernardo de Carvalho A."/>
            <person name="Caspi A."/>
            <person name="Castrezana S."/>
            <person name="Celniker S.E."/>
            <person name="Chang J.L."/>
            <person name="Chapple C."/>
            <person name="Chatterji S."/>
            <person name="Chinwalla A."/>
            <person name="Civetta A."/>
            <person name="Clifton S.W."/>
            <person name="Comeron J.M."/>
            <person name="Costello J.C."/>
            <person name="Coyne J.A."/>
            <person name="Daub J."/>
            <person name="David R.G."/>
            <person name="Delcher A.L."/>
            <person name="Delehaunty K."/>
            <person name="Do C.B."/>
            <person name="Ebling H."/>
            <person name="Edwards K."/>
            <person name="Eickbush T."/>
            <person name="Evans J.D."/>
            <person name="Filipski A."/>
            <person name="Findeiss S."/>
            <person name="Freyhult E."/>
            <person name="Fulton L."/>
            <person name="Fulton R."/>
            <person name="Garcia A.C."/>
            <person name="Gardiner A."/>
            <person name="Garfield D.A."/>
            <person name="Garvin B.E."/>
            <person name="Gibson G."/>
            <person name="Gilbert D."/>
            <person name="Gnerre S."/>
            <person name="Godfrey J."/>
            <person name="Good R."/>
            <person name="Gotea V."/>
            <person name="Gravely B."/>
            <person name="Greenberg A.J."/>
            <person name="Griffiths-Jones S."/>
            <person name="Gross S."/>
            <person name="Guigo R."/>
            <person name="Gustafson E.A."/>
            <person name="Haerty W."/>
            <person name="Hahn M.W."/>
            <person name="Halligan D.L."/>
            <person name="Halpern A.L."/>
            <person name="Halter G.M."/>
            <person name="Han M.V."/>
            <person name="Heger A."/>
            <person name="Hillier L."/>
            <person name="Hinrichs A.S."/>
            <person name="Holmes I."/>
            <person name="Hoskins R.A."/>
            <person name="Hubisz M.J."/>
            <person name="Hultmark D."/>
            <person name="Huntley M.A."/>
            <person name="Jaffe D.B."/>
            <person name="Jagadeeshan S."/>
            <person name="Jeck W.R."/>
            <person name="Johnson J."/>
            <person name="Jones C.D."/>
            <person name="Jordan W.C."/>
            <person name="Karpen G.H."/>
            <person name="Kataoka E."/>
            <person name="Keightley P.D."/>
            <person name="Kheradpour P."/>
            <person name="Kirkness E.F."/>
            <person name="Koerich L.B."/>
            <person name="Kristiansen K."/>
            <person name="Kudrna D."/>
            <person name="Kulathinal R.J."/>
            <person name="Kumar S."/>
            <person name="Kwok R."/>
            <person name="Lander E."/>
            <person name="Langley C.H."/>
            <person name="Lapoint R."/>
            <person name="Lazzaro B.P."/>
            <person name="Lee S.J."/>
            <person name="Levesque L."/>
            <person name="Li R."/>
            <person name="Lin C.F."/>
            <person name="Lin M.F."/>
            <person name="Lindblad-Toh K."/>
            <person name="Llopart A."/>
            <person name="Long M."/>
            <person name="Low L."/>
            <person name="Lozovsky E."/>
            <person name="Lu J."/>
            <person name="Luo M."/>
            <person name="Machado C.A."/>
            <person name="Makalowski W."/>
            <person name="Marzo M."/>
            <person name="Matsuda M."/>
            <person name="Matzkin L."/>
            <person name="McAllister B."/>
            <person name="McBride C.S."/>
            <person name="McKernan B."/>
            <person name="McKernan K."/>
            <person name="Mendez-Lago M."/>
            <person name="Minx P."/>
            <person name="Mollenhauer M.U."/>
            <person name="Montooth K."/>
            <person name="Mount S.M."/>
            <person name="Mu X."/>
            <person name="Myers E."/>
            <person name="Negre B."/>
            <person name="Newfeld S."/>
            <person name="Nielsen R."/>
            <person name="Noor M.A."/>
            <person name="O'Grady P."/>
            <person name="Pachter L."/>
            <person name="Papaceit M."/>
            <person name="Parisi M.J."/>
            <person name="Parisi M."/>
            <person name="Parts L."/>
            <person name="Pedersen J.S."/>
            <person name="Pesole G."/>
            <person name="Phillippy A.M."/>
            <person name="Ponting C.P."/>
            <person name="Pop M."/>
            <person name="Porcelli D."/>
            <person name="Powell J.R."/>
            <person name="Prohaska S."/>
            <person name="Pruitt K."/>
            <person name="Puig M."/>
            <person name="Quesneville H."/>
            <person name="Ram K.R."/>
            <person name="Rand D."/>
            <person name="Rasmussen M.D."/>
            <person name="Reed L.K."/>
            <person name="Reenan R."/>
            <person name="Reily A."/>
            <person name="Remington K.A."/>
            <person name="Rieger T.T."/>
            <person name="Ritchie M.G."/>
            <person name="Robin C."/>
            <person name="Rogers Y.H."/>
            <person name="Rohde C."/>
            <person name="Rozas J."/>
            <person name="Rubenfield M.J."/>
            <person name="Ruiz A."/>
            <person name="Russo S."/>
            <person name="Salzberg S.L."/>
            <person name="Sanchez-Gracia A."/>
            <person name="Saranga D.J."/>
            <person name="Sato H."/>
            <person name="Schaeffer S.W."/>
            <person name="Schatz M.C."/>
            <person name="Schlenke T."/>
            <person name="Schwartz R."/>
            <person name="Segarra C."/>
            <person name="Singh R.S."/>
            <person name="Sirot L."/>
            <person name="Sirota M."/>
            <person name="Sisneros N.B."/>
            <person name="Smith C.D."/>
            <person name="Smith T.F."/>
            <person name="Spieth J."/>
            <person name="Stage D.E."/>
            <person name="Stark A."/>
            <person name="Stephan W."/>
            <person name="Strausberg R.L."/>
            <person name="Strempel S."/>
            <person name="Sturgill D."/>
            <person name="Sutton G."/>
            <person name="Sutton G.G."/>
            <person name="Tao W."/>
            <person name="Teichmann S."/>
            <person name="Tobari Y.N."/>
            <person name="Tomimura Y."/>
            <person name="Tsolas J.M."/>
            <person name="Valente V.L."/>
            <person name="Venter E."/>
            <person name="Venter J.C."/>
            <person name="Vicario S."/>
            <person name="Vieira F.G."/>
            <person name="Vilella A.J."/>
            <person name="Villasante A."/>
            <person name="Walenz B."/>
            <person name="Wang J."/>
            <person name="Wasserman M."/>
            <person name="Watts T."/>
            <person name="Wilson D."/>
            <person name="Wilson R.K."/>
            <person name="Wing R.A."/>
            <person name="Wolfner M.F."/>
            <person name="Wong A."/>
            <person name="Wong G.K."/>
            <person name="Wu C.I."/>
            <person name="Wu G."/>
            <person name="Yamamoto D."/>
            <person name="Yang H.P."/>
            <person name="Yang S.P."/>
            <person name="Yorke J.A."/>
            <person name="Yoshida K."/>
            <person name="Zdobnov E."/>
            <person name="Zhang P."/>
            <person name="Zhang Y."/>
            <person name="Zimin A.V."/>
            <person name="Baldwin J."/>
            <person name="Abdouelleil A."/>
            <person name="Abdulkadir J."/>
            <person name="Abebe A."/>
            <person name="Abera B."/>
            <person name="Abreu J."/>
            <person name="Acer S.C."/>
            <person name="Aftuck L."/>
            <person name="Alexander A."/>
            <person name="An P."/>
            <person name="Anderson E."/>
            <person name="Anderson S."/>
            <person name="Arachi H."/>
            <person name="Azer M."/>
            <person name="Bachantsang P."/>
            <person name="Barry A."/>
            <person name="Bayul T."/>
            <person name="Berlin A."/>
            <person name="Bessette D."/>
            <person name="Bloom T."/>
            <person name="Blye J."/>
            <person name="Boguslavskiy L."/>
            <person name="Bonnet C."/>
            <person name="Boukhgalter B."/>
            <person name="Bourzgui I."/>
            <person name="Brown A."/>
            <person name="Cahill P."/>
            <person name="Channer S."/>
            <person name="Cheshatsang Y."/>
            <person name="Chuda L."/>
            <person name="Citroen M."/>
            <person name="Collymore A."/>
            <person name="Cooke P."/>
            <person name="Costello M."/>
            <person name="D'Aco K."/>
            <person name="Daza R."/>
            <person name="De Haan G."/>
            <person name="DeGray S."/>
            <person name="DeMaso C."/>
            <person name="Dhargay N."/>
            <person name="Dooley K."/>
            <person name="Dooley E."/>
            <person name="Doricent M."/>
            <person name="Dorje P."/>
            <person name="Dorjee K."/>
            <person name="Dupes A."/>
            <person name="Elong R."/>
            <person name="Falk J."/>
            <person name="Farina A."/>
            <person name="Faro S."/>
            <person name="Ferguson D."/>
            <person name="Fisher S."/>
            <person name="Foley C.D."/>
            <person name="Franke A."/>
            <person name="Friedrich D."/>
            <person name="Gadbois L."/>
            <person name="Gearin G."/>
            <person name="Gearin C.R."/>
            <person name="Giannoukos G."/>
            <person name="Goode T."/>
            <person name="Graham J."/>
            <person name="Grandbois E."/>
            <person name="Grewal S."/>
            <person name="Gyaltsen K."/>
            <person name="Hafez N."/>
            <person name="Hagos B."/>
            <person name="Hall J."/>
            <person name="Henson C."/>
            <person name="Hollinger A."/>
            <person name="Honan T."/>
            <person name="Huard M.D."/>
            <person name="Hughes L."/>
            <person name="Hurhula B."/>
            <person name="Husby M.E."/>
            <person name="Kamat A."/>
            <person name="Kanga B."/>
            <person name="Kashin S."/>
            <person name="Khazanovich D."/>
            <person name="Kisner P."/>
            <person name="Lance K."/>
            <person name="Lara M."/>
            <person name="Lee W."/>
            <person name="Lennon N."/>
            <person name="Letendre F."/>
            <person name="LeVine R."/>
            <person name="Lipovsky A."/>
            <person name="Liu X."/>
            <person name="Liu J."/>
            <person name="Liu S."/>
            <person name="Lokyitsang T."/>
            <person name="Lokyitsang Y."/>
            <person name="Lubonja R."/>
            <person name="Lui A."/>
            <person name="MacDonald P."/>
            <person name="Magnisalis V."/>
            <person name="Maru K."/>
            <person name="Matthews C."/>
            <person name="McCusker W."/>
            <person name="McDonough S."/>
            <person name="Mehta T."/>
            <person name="Meldrim J."/>
            <person name="Meneus L."/>
            <person name="Mihai O."/>
            <person name="Mihalev A."/>
            <person name="Mihova T."/>
            <person name="Mittelman R."/>
            <person name="Mlenga V."/>
            <person name="Montmayeur A."/>
            <person name="Mulrain L."/>
            <person name="Navidi A."/>
            <person name="Naylor J."/>
            <person name="Negash T."/>
            <person name="Nguyen T."/>
            <person name="Nguyen N."/>
            <person name="Nicol R."/>
            <person name="Norbu C."/>
            <person name="Norbu N."/>
            <person name="Novod N."/>
            <person name="O'Neill B."/>
            <person name="Osman S."/>
            <person name="Markiewicz E."/>
            <person name="Oyono O.L."/>
            <person name="Patti C."/>
            <person name="Phunkhang P."/>
            <person name="Pierre F."/>
            <person name="Priest M."/>
            <person name="Raghuraman S."/>
            <person name="Rege F."/>
            <person name="Reyes R."/>
            <person name="Rise C."/>
            <person name="Rogov P."/>
            <person name="Ross K."/>
            <person name="Ryan E."/>
            <person name="Settipalli S."/>
            <person name="Shea T."/>
            <person name="Sherpa N."/>
            <person name="Shi L."/>
            <person name="Shih D."/>
            <person name="Sparrow T."/>
            <person name="Spaulding J."/>
            <person name="Stalker J."/>
            <person name="Stange-Thomann N."/>
            <person name="Stavropoulos S."/>
            <person name="Stone C."/>
            <person name="Strader C."/>
            <person name="Tesfaye S."/>
            <person name="Thomson T."/>
            <person name="Thoulutsang Y."/>
            <person name="Thoulutsang D."/>
            <person name="Topham K."/>
            <person name="Topping I."/>
            <person name="Tsamla T."/>
            <person name="Vassiliev H."/>
            <person name="Vo A."/>
            <person name="Wangchuk T."/>
            <person name="Wangdi T."/>
            <person name="Weiand M."/>
            <person name="Wilkinson J."/>
            <person name="Wilson A."/>
            <person name="Yadav S."/>
            <person name="Young G."/>
            <person name="Yu Q."/>
            <person name="Zembek L."/>
            <person name="Zhong D."/>
            <person name="Zimmer A."/>
            <person name="Zwirko Z."/>
            <person name="Jaffe D.B."/>
            <person name="Alvarez P."/>
            <person name="Brockman W."/>
            <person name="Butler J."/>
            <person name="Chin C."/>
            <person name="Gnerre S."/>
            <person name="Grabherr M."/>
            <person name="Kleber M."/>
            <person name="Mauceli E."/>
            <person name="MacCallum I."/>
        </authorList>
    </citation>
    <scope>NUCLEOTIDE SEQUENCE [LARGE SCALE GENOMIC DNA]</scope>
    <source>
        <strain evidence="3">Tucson 14030-0811.24</strain>
    </source>
</reference>
<gene>
    <name evidence="2" type="primary">Dwil\GK12932</name>
    <name evidence="2" type="ORF">Dwil_GK12932</name>
</gene>
<dbReference type="PANTHER" id="PTHR11012">
    <property type="entry name" value="PROTEIN KINASE-LIKE DOMAIN-CONTAINING"/>
    <property type="match status" value="1"/>
</dbReference>
<dbReference type="AlphaFoldDB" id="B4NIL6"/>
<dbReference type="InParanoid" id="B4NIL6"/>
<accession>B4NIL6</accession>
<dbReference type="PANTHER" id="PTHR11012:SF12">
    <property type="entry name" value="CHK KINASE-LIKE DOMAIN-CONTAINING PROTEIN-RELATED"/>
    <property type="match status" value="1"/>
</dbReference>
<name>B4NIL6_DROWI</name>
<dbReference type="EMBL" id="CH964272">
    <property type="protein sequence ID" value="EDW84839.1"/>
    <property type="molecule type" value="Genomic_DNA"/>
</dbReference>
<dbReference type="OrthoDB" id="8250698at2759"/>
<protein>
    <recommendedName>
        <fullName evidence="1">CHK kinase-like domain-containing protein</fullName>
    </recommendedName>
</protein>
<dbReference type="InterPro" id="IPR004119">
    <property type="entry name" value="EcKL"/>
</dbReference>
<evidence type="ECO:0000313" key="2">
    <source>
        <dbReference type="EMBL" id="EDW84839.1"/>
    </source>
</evidence>
<keyword evidence="2" id="KW-0808">Transferase</keyword>
<dbReference type="HOGENOM" id="CLU_010718_0_1_1"/>
<dbReference type="SUPFAM" id="SSF56112">
    <property type="entry name" value="Protein kinase-like (PK-like)"/>
    <property type="match status" value="1"/>
</dbReference>
<dbReference type="eggNOG" id="ENOG502RZD1">
    <property type="taxonomic scope" value="Eukaryota"/>
</dbReference>
<dbReference type="STRING" id="7260.B4NIL6"/>
<dbReference type="OMA" id="YYVLGHC"/>
<keyword evidence="3" id="KW-1185">Reference proteome</keyword>
<organism evidence="2 3">
    <name type="scientific">Drosophila willistoni</name>
    <name type="common">Fruit fly</name>
    <dbReference type="NCBI Taxonomy" id="7260"/>
    <lineage>
        <taxon>Eukaryota</taxon>
        <taxon>Metazoa</taxon>
        <taxon>Ecdysozoa</taxon>
        <taxon>Arthropoda</taxon>
        <taxon>Hexapoda</taxon>
        <taxon>Insecta</taxon>
        <taxon>Pterygota</taxon>
        <taxon>Neoptera</taxon>
        <taxon>Endopterygota</taxon>
        <taxon>Diptera</taxon>
        <taxon>Brachycera</taxon>
        <taxon>Muscomorpha</taxon>
        <taxon>Ephydroidea</taxon>
        <taxon>Drosophilidae</taxon>
        <taxon>Drosophila</taxon>
        <taxon>Sophophora</taxon>
    </lineage>
</organism>
<dbReference type="InterPro" id="IPR011009">
    <property type="entry name" value="Kinase-like_dom_sf"/>
</dbReference>
<dbReference type="Pfam" id="PF02958">
    <property type="entry name" value="EcKL"/>
    <property type="match status" value="1"/>
</dbReference>
<dbReference type="KEGG" id="dwi:6651718"/>
<dbReference type="Proteomes" id="UP000007798">
    <property type="component" value="Unassembled WGS sequence"/>
</dbReference>
<dbReference type="GO" id="GO:0016740">
    <property type="term" value="F:transferase activity"/>
    <property type="evidence" value="ECO:0007669"/>
    <property type="project" value="UniProtKB-KW"/>
</dbReference>
<proteinExistence type="predicted"/>
<evidence type="ECO:0000313" key="3">
    <source>
        <dbReference type="Proteomes" id="UP000007798"/>
    </source>
</evidence>